<feature type="region of interest" description="Disordered" evidence="2">
    <location>
        <begin position="1"/>
        <end position="30"/>
    </location>
</feature>
<evidence type="ECO:0000259" key="3">
    <source>
        <dbReference type="Pfam" id="PF05004"/>
    </source>
</evidence>
<dbReference type="InterPro" id="IPR016024">
    <property type="entry name" value="ARM-type_fold"/>
</dbReference>
<dbReference type="SUPFAM" id="SSF48371">
    <property type="entry name" value="ARM repeat"/>
    <property type="match status" value="1"/>
</dbReference>
<dbReference type="KEGG" id="blac:94349237"/>
<dbReference type="Pfam" id="PF05004">
    <property type="entry name" value="IFRD"/>
    <property type="match status" value="1"/>
</dbReference>
<evidence type="ECO:0000313" key="4">
    <source>
        <dbReference type="EMBL" id="TDH70556.1"/>
    </source>
</evidence>
<evidence type="ECO:0000256" key="2">
    <source>
        <dbReference type="SAM" id="MobiDB-lite"/>
    </source>
</evidence>
<evidence type="ECO:0000313" key="5">
    <source>
        <dbReference type="Proteomes" id="UP000294530"/>
    </source>
</evidence>
<proteinExistence type="inferred from homology"/>
<feature type="compositionally biased region" description="Basic residues" evidence="2">
    <location>
        <begin position="1"/>
        <end position="18"/>
    </location>
</feature>
<accession>A0A976FQ43</accession>
<keyword evidence="5" id="KW-1185">Reference proteome</keyword>
<dbReference type="Gene3D" id="1.25.10.10">
    <property type="entry name" value="Leucine-rich Repeat Variant"/>
    <property type="match status" value="1"/>
</dbReference>
<protein>
    <recommendedName>
        <fullName evidence="3">Interferon-related developmental regulator N-terminal domain-containing protein</fullName>
    </recommendedName>
</protein>
<dbReference type="PANTHER" id="PTHR12354">
    <property type="entry name" value="INTERFERON-RELATED DEVELOPMENTAL REGULATOR"/>
    <property type="match status" value="1"/>
</dbReference>
<dbReference type="GeneID" id="94349237"/>
<evidence type="ECO:0000256" key="1">
    <source>
        <dbReference type="ARBA" id="ARBA00008828"/>
    </source>
</evidence>
<comment type="caution">
    <text evidence="4">The sequence shown here is derived from an EMBL/GenBank/DDBJ whole genome shotgun (WGS) entry which is preliminary data.</text>
</comment>
<dbReference type="EMBL" id="SHOA02000001">
    <property type="protein sequence ID" value="TDH70556.1"/>
    <property type="molecule type" value="Genomic_DNA"/>
</dbReference>
<dbReference type="InterPro" id="IPR039777">
    <property type="entry name" value="IFRD"/>
</dbReference>
<dbReference type="Proteomes" id="UP000294530">
    <property type="component" value="Unassembled WGS sequence"/>
</dbReference>
<comment type="similarity">
    <text evidence="1">Belongs to the IFRD family.</text>
</comment>
<feature type="region of interest" description="Disordered" evidence="2">
    <location>
        <begin position="381"/>
        <end position="401"/>
    </location>
</feature>
<gene>
    <name evidence="4" type="ORF">CCR75_005485</name>
</gene>
<reference evidence="4 5" key="1">
    <citation type="journal article" date="2021" name="Genome Biol.">
        <title>AFLAP: assembly-free linkage analysis pipeline using k-mers from genome sequencing data.</title>
        <authorList>
            <person name="Fletcher K."/>
            <person name="Zhang L."/>
            <person name="Gil J."/>
            <person name="Han R."/>
            <person name="Cavanaugh K."/>
            <person name="Michelmore R."/>
        </authorList>
    </citation>
    <scope>NUCLEOTIDE SEQUENCE [LARGE SCALE GENOMIC DNA]</scope>
    <source>
        <strain evidence="4 5">SF5</strain>
    </source>
</reference>
<dbReference type="InterPro" id="IPR007701">
    <property type="entry name" value="Interferon-rel_develop_reg_N"/>
</dbReference>
<dbReference type="RefSeq" id="XP_067820055.1">
    <property type="nucleotide sequence ID" value="XM_067963566.1"/>
</dbReference>
<dbReference type="PANTHER" id="PTHR12354:SF1">
    <property type="entry name" value="INTERFERON-RELATED DEVELOPMENTAL REGULATOR 1"/>
    <property type="match status" value="1"/>
</dbReference>
<dbReference type="AlphaFoldDB" id="A0A976FQ43"/>
<feature type="domain" description="Interferon-related developmental regulator N-terminal" evidence="3">
    <location>
        <begin position="50"/>
        <end position="303"/>
    </location>
</feature>
<sequence length="407" mass="45780">MGKKRNGMIKAGRHTRHGKRDDEESMSLESVKTLASNDSEFDGILRKGGEDRIDDVIEELNEERTTTRVAALAKLKSKLLQYLAPEDLSESFVANVLGCLRKPSEDEAVLGSQILAITAIILGNDEERFYQRSKNVLMPLIKASRKAKVMVPSCVTSNNNEQTISALGLICFICSVETENTYDVLETLETFFDPKIAGDICNAALESWGLVASNLEDTMLVSDTFTGRLVPKFIALLDHKEIEVRSAAGENVAFLHEISQNYGVTLPYDGEVIDRFLELSKENSKRNSKKDRKVQRVAFRDIYLSLANGEIPHISFSVKGEVLEISSWKLVKQFEAVKNCLQTGLQEHIKYNKRLRALLDLPDTLEDRKLGGSEYLDKKSASRKQRSIGIKGDRKQKQHMQNVFYES</sequence>
<dbReference type="InterPro" id="IPR011989">
    <property type="entry name" value="ARM-like"/>
</dbReference>
<organism evidence="4 5">
    <name type="scientific">Bremia lactucae</name>
    <name type="common">Lettuce downy mildew</name>
    <dbReference type="NCBI Taxonomy" id="4779"/>
    <lineage>
        <taxon>Eukaryota</taxon>
        <taxon>Sar</taxon>
        <taxon>Stramenopiles</taxon>
        <taxon>Oomycota</taxon>
        <taxon>Peronosporomycetes</taxon>
        <taxon>Peronosporales</taxon>
        <taxon>Peronosporaceae</taxon>
        <taxon>Bremia</taxon>
    </lineage>
</organism>
<name>A0A976FQ43_BRELC</name>
<dbReference type="OrthoDB" id="18978at2759"/>